<evidence type="ECO:0000313" key="3">
    <source>
        <dbReference type="EMBL" id="KAE8972039.1"/>
    </source>
</evidence>
<dbReference type="InterPro" id="IPR036914">
    <property type="entry name" value="MGS-like_dom_sf"/>
</dbReference>
<feature type="compositionally biased region" description="Basic residues" evidence="1">
    <location>
        <begin position="385"/>
        <end position="394"/>
    </location>
</feature>
<evidence type="ECO:0000256" key="1">
    <source>
        <dbReference type="SAM" id="MobiDB-lite"/>
    </source>
</evidence>
<feature type="region of interest" description="Disordered" evidence="1">
    <location>
        <begin position="266"/>
        <end position="295"/>
    </location>
</feature>
<evidence type="ECO:0000313" key="4">
    <source>
        <dbReference type="Proteomes" id="UP000429607"/>
    </source>
</evidence>
<accession>A0A6A3HNK1</accession>
<dbReference type="EMBL" id="QXFV01004049">
    <property type="protein sequence ID" value="KAE8972039.1"/>
    <property type="molecule type" value="Genomic_DNA"/>
</dbReference>
<reference evidence="3 4" key="1">
    <citation type="submission" date="2018-09" db="EMBL/GenBank/DDBJ databases">
        <title>Genomic investigation of the strawberry pathogen Phytophthora fragariae indicates pathogenicity is determined by transcriptional variation in three key races.</title>
        <authorList>
            <person name="Adams T.M."/>
            <person name="Armitage A.D."/>
            <person name="Sobczyk M.K."/>
            <person name="Bates H.J."/>
            <person name="Dunwell J.M."/>
            <person name="Nellist C.F."/>
            <person name="Harrison R.J."/>
        </authorList>
    </citation>
    <scope>NUCLEOTIDE SEQUENCE [LARGE SCALE GENOMIC DNA]</scope>
    <source>
        <strain evidence="3 4">SCRP249</strain>
    </source>
</reference>
<comment type="caution">
    <text evidence="3">The sequence shown here is derived from an EMBL/GenBank/DDBJ whole genome shotgun (WGS) entry which is preliminary data.</text>
</comment>
<protein>
    <recommendedName>
        <fullName evidence="2">MGS-like domain-containing protein</fullName>
    </recommendedName>
</protein>
<evidence type="ECO:0000259" key="2">
    <source>
        <dbReference type="PROSITE" id="PS51855"/>
    </source>
</evidence>
<dbReference type="AlphaFoldDB" id="A0A6A3HNK1"/>
<feature type="compositionally biased region" description="Basic and acidic residues" evidence="1">
    <location>
        <begin position="368"/>
        <end position="377"/>
    </location>
</feature>
<feature type="region of interest" description="Disordered" evidence="1">
    <location>
        <begin position="368"/>
        <end position="394"/>
    </location>
</feature>
<sequence length="394" mass="42892">MGYIIYATPSAHMYLAAQGVKSIALRKPSDLEIGLPSVIDYILPGKIELVMKVPDGINRDELTSGYMIHHAAVDFVVSLINNVKCALLFAQAIQNVKKFEICNIECLKLLKKNLSNYDGHHGNHFVNTATSYMRSDMRAAKDTSADLKHVAHQINKSPRPSESEVTSARNMMGATNKAMNVLKTTARNDDQKNGRSTGVKGVIDNVVGDNDYKDNETKCGGLFGKDSNDQDDNHTGLLGKSDKVKEKESKGVGSLFGRAITRRRSPSAEVSLARATRTRTTRTPGCMGARTRTRTPTTVVVSSEIRAAITTTTTMVVAASSAAPTVAKTTLRDNFNVSALSHQITIAEKSLSVSPSFVERAKEVVNKVKDKLKREKSSSPSRDGHHAHKRAVMP</sequence>
<dbReference type="Proteomes" id="UP000429607">
    <property type="component" value="Unassembled WGS sequence"/>
</dbReference>
<feature type="region of interest" description="Disordered" evidence="1">
    <location>
        <begin position="223"/>
        <end position="250"/>
    </location>
</feature>
<dbReference type="SUPFAM" id="SSF52335">
    <property type="entry name" value="Methylglyoxal synthase-like"/>
    <property type="match status" value="1"/>
</dbReference>
<gene>
    <name evidence="3" type="ORF">PR001_g26720</name>
</gene>
<feature type="domain" description="MGS-like" evidence="2">
    <location>
        <begin position="1"/>
        <end position="124"/>
    </location>
</feature>
<name>A0A6A3HNK1_9STRA</name>
<dbReference type="Gene3D" id="3.40.50.1380">
    <property type="entry name" value="Methylglyoxal synthase-like domain"/>
    <property type="match status" value="1"/>
</dbReference>
<feature type="compositionally biased region" description="Basic and acidic residues" evidence="1">
    <location>
        <begin position="226"/>
        <end position="250"/>
    </location>
</feature>
<dbReference type="InterPro" id="IPR011607">
    <property type="entry name" value="MGS-like_dom"/>
</dbReference>
<organism evidence="3 4">
    <name type="scientific">Phytophthora rubi</name>
    <dbReference type="NCBI Taxonomy" id="129364"/>
    <lineage>
        <taxon>Eukaryota</taxon>
        <taxon>Sar</taxon>
        <taxon>Stramenopiles</taxon>
        <taxon>Oomycota</taxon>
        <taxon>Peronosporomycetes</taxon>
        <taxon>Peronosporales</taxon>
        <taxon>Peronosporaceae</taxon>
        <taxon>Phytophthora</taxon>
    </lineage>
</organism>
<dbReference type="PROSITE" id="PS51855">
    <property type="entry name" value="MGS"/>
    <property type="match status" value="1"/>
</dbReference>
<proteinExistence type="predicted"/>